<comment type="caution">
    <text evidence="1">The sequence shown here is derived from an EMBL/GenBank/DDBJ whole genome shotgun (WGS) entry which is preliminary data.</text>
</comment>
<dbReference type="AlphaFoldDB" id="A0AAW2S7R8"/>
<sequence>MFLMMVIPDPSNPKHLIDVYLDLLIKELLKFWHVGARTYDHATNMAFMMLAVLMWTVNDLPA</sequence>
<organism evidence="1">
    <name type="scientific">Sesamum radiatum</name>
    <name type="common">Black benniseed</name>
    <dbReference type="NCBI Taxonomy" id="300843"/>
    <lineage>
        <taxon>Eukaryota</taxon>
        <taxon>Viridiplantae</taxon>
        <taxon>Streptophyta</taxon>
        <taxon>Embryophyta</taxon>
        <taxon>Tracheophyta</taxon>
        <taxon>Spermatophyta</taxon>
        <taxon>Magnoliopsida</taxon>
        <taxon>eudicotyledons</taxon>
        <taxon>Gunneridae</taxon>
        <taxon>Pentapetalae</taxon>
        <taxon>asterids</taxon>
        <taxon>lamiids</taxon>
        <taxon>Lamiales</taxon>
        <taxon>Pedaliaceae</taxon>
        <taxon>Sesamum</taxon>
    </lineage>
</organism>
<protein>
    <submittedName>
        <fullName evidence="1">Uncharacterized protein</fullName>
    </submittedName>
</protein>
<evidence type="ECO:0000313" key="1">
    <source>
        <dbReference type="EMBL" id="KAL0388042.1"/>
    </source>
</evidence>
<gene>
    <name evidence="1" type="ORF">Sradi_2686000</name>
</gene>
<reference evidence="1" key="2">
    <citation type="journal article" date="2024" name="Plant">
        <title>Genomic evolution and insights into agronomic trait innovations of Sesamum species.</title>
        <authorList>
            <person name="Miao H."/>
            <person name="Wang L."/>
            <person name="Qu L."/>
            <person name="Liu H."/>
            <person name="Sun Y."/>
            <person name="Le M."/>
            <person name="Wang Q."/>
            <person name="Wei S."/>
            <person name="Zheng Y."/>
            <person name="Lin W."/>
            <person name="Duan Y."/>
            <person name="Cao H."/>
            <person name="Xiong S."/>
            <person name="Wang X."/>
            <person name="Wei L."/>
            <person name="Li C."/>
            <person name="Ma Q."/>
            <person name="Ju M."/>
            <person name="Zhao R."/>
            <person name="Li G."/>
            <person name="Mu C."/>
            <person name="Tian Q."/>
            <person name="Mei H."/>
            <person name="Zhang T."/>
            <person name="Gao T."/>
            <person name="Zhang H."/>
        </authorList>
    </citation>
    <scope>NUCLEOTIDE SEQUENCE</scope>
    <source>
        <strain evidence="1">G02</strain>
    </source>
</reference>
<dbReference type="Pfam" id="PF02992">
    <property type="entry name" value="Transposase_21"/>
    <property type="match status" value="1"/>
</dbReference>
<dbReference type="InterPro" id="IPR004242">
    <property type="entry name" value="Transposase_21"/>
</dbReference>
<accession>A0AAW2S7R8</accession>
<reference evidence="1" key="1">
    <citation type="submission" date="2020-06" db="EMBL/GenBank/DDBJ databases">
        <authorList>
            <person name="Li T."/>
            <person name="Hu X."/>
            <person name="Zhang T."/>
            <person name="Song X."/>
            <person name="Zhang H."/>
            <person name="Dai N."/>
            <person name="Sheng W."/>
            <person name="Hou X."/>
            <person name="Wei L."/>
        </authorList>
    </citation>
    <scope>NUCLEOTIDE SEQUENCE</scope>
    <source>
        <strain evidence="1">G02</strain>
        <tissue evidence="1">Leaf</tissue>
    </source>
</reference>
<proteinExistence type="predicted"/>
<name>A0AAW2S7R8_SESRA</name>
<dbReference type="EMBL" id="JACGWJ010000011">
    <property type="protein sequence ID" value="KAL0388042.1"/>
    <property type="molecule type" value="Genomic_DNA"/>
</dbReference>